<protein>
    <submittedName>
        <fullName evidence="1">Uncharacterized protein</fullName>
    </submittedName>
</protein>
<proteinExistence type="predicted"/>
<comment type="caution">
    <text evidence="1">The sequence shown here is derived from an EMBL/GenBank/DDBJ whole genome shotgun (WGS) entry which is preliminary data.</text>
</comment>
<organism evidence="1">
    <name type="scientific">mine drainage metagenome</name>
    <dbReference type="NCBI Taxonomy" id="410659"/>
    <lineage>
        <taxon>unclassified sequences</taxon>
        <taxon>metagenomes</taxon>
        <taxon>ecological metagenomes</taxon>
    </lineage>
</organism>
<dbReference type="EMBL" id="CABL01000001">
    <property type="protein sequence ID" value="CBH74069.1"/>
    <property type="molecule type" value="Genomic_DNA"/>
</dbReference>
<gene>
    <name evidence="1" type="ORF">CARN1_1956</name>
</gene>
<evidence type="ECO:0000313" key="1">
    <source>
        <dbReference type="EMBL" id="CBH74069.1"/>
    </source>
</evidence>
<accession>E6PC86</accession>
<sequence>MDPQLALMPEVQARRLLGDRCLRMHVVRPFGGWVGVGTLRVINVRAAEGGLELLAGYERYDRVDAP</sequence>
<reference evidence="1" key="1">
    <citation type="submission" date="2009-10" db="EMBL/GenBank/DDBJ databases">
        <title>Diversity of trophic interactions inside an arsenic-rich microbial ecosystem.</title>
        <authorList>
            <person name="Bertin P.N."/>
            <person name="Heinrich-Salmeron A."/>
            <person name="Pelletier E."/>
            <person name="Goulhen-Chollet F."/>
            <person name="Arsene-Ploetze F."/>
            <person name="Gallien S."/>
            <person name="Calteau A."/>
            <person name="Vallenet D."/>
            <person name="Casiot C."/>
            <person name="Chane-Woon-Ming B."/>
            <person name="Giloteaux L."/>
            <person name="Barakat M."/>
            <person name="Bonnefoy V."/>
            <person name="Bruneel O."/>
            <person name="Chandler M."/>
            <person name="Cleiss J."/>
            <person name="Duran R."/>
            <person name="Elbaz-Poulichet F."/>
            <person name="Fonknechten N."/>
            <person name="Lauga B."/>
            <person name="Mornico D."/>
            <person name="Ortet P."/>
            <person name="Schaeffer C."/>
            <person name="Siguier P."/>
            <person name="Alexander Thil Smith A."/>
            <person name="Van Dorsselaer A."/>
            <person name="Weissenbach J."/>
            <person name="Medigue C."/>
            <person name="Le Paslier D."/>
        </authorList>
    </citation>
    <scope>NUCLEOTIDE SEQUENCE</scope>
</reference>
<name>E6PC86_9ZZZZ</name>
<dbReference type="AlphaFoldDB" id="E6PC86"/>